<feature type="region of interest" description="Disordered" evidence="1">
    <location>
        <begin position="794"/>
        <end position="833"/>
    </location>
</feature>
<feature type="compositionally biased region" description="Polar residues" evidence="1">
    <location>
        <begin position="473"/>
        <end position="484"/>
    </location>
</feature>
<comment type="caution">
    <text evidence="2">The sequence shown here is derived from an EMBL/GenBank/DDBJ whole genome shotgun (WGS) entry which is preliminary data.</text>
</comment>
<gene>
    <name evidence="2" type="ORF">CVT26_001185</name>
</gene>
<feature type="compositionally biased region" description="Polar residues" evidence="1">
    <location>
        <begin position="335"/>
        <end position="345"/>
    </location>
</feature>
<feature type="compositionally biased region" description="Acidic residues" evidence="1">
    <location>
        <begin position="396"/>
        <end position="409"/>
    </location>
</feature>
<proteinExistence type="predicted"/>
<feature type="compositionally biased region" description="Low complexity" evidence="1">
    <location>
        <begin position="1"/>
        <end position="20"/>
    </location>
</feature>
<keyword evidence="3" id="KW-1185">Reference proteome</keyword>
<evidence type="ECO:0000256" key="1">
    <source>
        <dbReference type="SAM" id="MobiDB-lite"/>
    </source>
</evidence>
<feature type="region of interest" description="Disordered" evidence="1">
    <location>
        <begin position="845"/>
        <end position="869"/>
    </location>
</feature>
<organism evidence="2 3">
    <name type="scientific">Gymnopilus dilepis</name>
    <dbReference type="NCBI Taxonomy" id="231916"/>
    <lineage>
        <taxon>Eukaryota</taxon>
        <taxon>Fungi</taxon>
        <taxon>Dikarya</taxon>
        <taxon>Basidiomycota</taxon>
        <taxon>Agaricomycotina</taxon>
        <taxon>Agaricomycetes</taxon>
        <taxon>Agaricomycetidae</taxon>
        <taxon>Agaricales</taxon>
        <taxon>Agaricineae</taxon>
        <taxon>Hymenogastraceae</taxon>
        <taxon>Gymnopilus</taxon>
    </lineage>
</organism>
<reference evidence="2 3" key="1">
    <citation type="journal article" date="2018" name="Evol. Lett.">
        <title>Horizontal gene cluster transfer increased hallucinogenic mushroom diversity.</title>
        <authorList>
            <person name="Reynolds H.T."/>
            <person name="Vijayakumar V."/>
            <person name="Gluck-Thaler E."/>
            <person name="Korotkin H.B."/>
            <person name="Matheny P.B."/>
            <person name="Slot J.C."/>
        </authorList>
    </citation>
    <scope>NUCLEOTIDE SEQUENCE [LARGE SCALE GENOMIC DNA]</scope>
    <source>
        <strain evidence="2 3">SRW20</strain>
    </source>
</reference>
<feature type="compositionally biased region" description="Basic and acidic residues" evidence="1">
    <location>
        <begin position="980"/>
        <end position="1004"/>
    </location>
</feature>
<feature type="region of interest" description="Disordered" evidence="1">
    <location>
        <begin position="1"/>
        <end position="24"/>
    </location>
</feature>
<sequence>MDMDDPLFSSPESSSTSDSDAYNTESARVYFGPLKTPERKFVAASKHLFPPTNESPLRRSPRLSSPRARSVTPPDSRQVLEDLEDMKQVDELVNQGDIDEEDGDVPDSVPDTPPNMQVVPDEPSSALAERIMHALDNPSPPPSPPLTLSLFDPYHAAAQESSNDYQADLMSLSINDHTNQDVGNNLPLFSLAPLPVTPSSTNTTTEQPMNIVVEPQNLISFDSFSTPPRVEVTDNAPQPIATLSVDDLLSQSPGALGLAEAPPAELATERYPIPSVVVEEAPPDGTLGDDFPMAVDAEKQDNGAIPETAGIVDQPIVGTAVRHIGDTLADTPSQIQESLTHTSEPAPSPLRRSTRPRKSVTPNVNLNPPIARSPALPATPSSARTQVKKRLKSFEPNDEVVNDSQDEDEGIRASPSPASTVVRMRHRSPSKTPMSFKRELGSLSPTSSNLLAGLAFTPAPDNGDGTDAPANPPESSDAQPTFSFSVFAPPSEPAGPSTPMRSAGPVRLASPTKTTTPAKFRMQTPATNNVTSTPARRIPISEAIAQGQISPQKAAQLGYKPNGTPSTSVPTPARRVLITEPSAPSNLKSTPLRYASPVRALPAKRGLSTVPFHRAIESVKGKEKALPAQGSSSIVAELPYPLIPLSSQTSPVPPSSTTEGAAQEATVSRASPAKPALKQVTSKIPRIGRKPYTRPAEPKAGEKSKSATSRLVNQVKKPPSRTPTPDLSSTAARRNISTAPAKPGGSSTLRTKTDLQIEAAGYYGSTSPISISAIQRTFKEYACHFGRFNFEGQQGNSRSAADSGPLEPAPESALPTIICRPRPPTPEAPPSEELSLAHVQINELTPGSPMAQDTSCSSHEQPDISIGKSSSGAEILPVIVVSEDTTDSGPPSMGLRRTTRSRRSTSLQDGLSEPLPRSRKPPASRFDDVFSGMSLTALKDLTASNTVRNQQYLAAKLETEVIRKEGARPESPAVKIKTIVQREQDQKDKQRAERAMRRARRSDEMNSSDIEGMTDLGYSSAVEDAASDDEKGAMKHRRGAGDEEDYETPDRPAFNIKPTRLFGDIDMDSSEAQSKRHVKWDRGLYTTVYLDEVKLGSRQTLKENRSLKGILAPTAKALQLDTLGNLPHADSPLVDLIQENITVKKFVYDSDLTPAAPEIIVKNTRSKGKKK</sequence>
<dbReference type="InParanoid" id="A0A409YUI7"/>
<feature type="region of interest" description="Disordered" evidence="1">
    <location>
        <begin position="646"/>
        <end position="751"/>
    </location>
</feature>
<feature type="region of interest" description="Disordered" evidence="1">
    <location>
        <begin position="335"/>
        <end position="511"/>
    </location>
</feature>
<feature type="region of interest" description="Disordered" evidence="1">
    <location>
        <begin position="881"/>
        <end position="926"/>
    </location>
</feature>
<dbReference type="EMBL" id="NHYE01000269">
    <property type="protein sequence ID" value="PPR06643.1"/>
    <property type="molecule type" value="Genomic_DNA"/>
</dbReference>
<accession>A0A409YUI7</accession>
<dbReference type="AlphaFoldDB" id="A0A409YUI7"/>
<evidence type="ECO:0000313" key="3">
    <source>
        <dbReference type="Proteomes" id="UP000284706"/>
    </source>
</evidence>
<dbReference type="STRING" id="231916.A0A409YUI7"/>
<feature type="compositionally biased region" description="Polar residues" evidence="1">
    <location>
        <begin position="723"/>
        <end position="738"/>
    </location>
</feature>
<protein>
    <submittedName>
        <fullName evidence="2">Uncharacterized protein</fullName>
    </submittedName>
</protein>
<dbReference type="Proteomes" id="UP000284706">
    <property type="component" value="Unassembled WGS sequence"/>
</dbReference>
<feature type="region of interest" description="Disordered" evidence="1">
    <location>
        <begin position="42"/>
        <end position="124"/>
    </location>
</feature>
<dbReference type="OrthoDB" id="2148418at2759"/>
<evidence type="ECO:0000313" key="2">
    <source>
        <dbReference type="EMBL" id="PPR06643.1"/>
    </source>
</evidence>
<feature type="compositionally biased region" description="Low complexity" evidence="1">
    <location>
        <begin position="646"/>
        <end position="658"/>
    </location>
</feature>
<name>A0A409YUI7_9AGAR</name>
<feature type="compositionally biased region" description="Basic and acidic residues" evidence="1">
    <location>
        <begin position="696"/>
        <end position="705"/>
    </location>
</feature>
<feature type="region of interest" description="Disordered" evidence="1">
    <location>
        <begin position="979"/>
        <end position="1057"/>
    </location>
</feature>